<dbReference type="Proteomes" id="UP000076738">
    <property type="component" value="Unassembled WGS sequence"/>
</dbReference>
<feature type="compositionally biased region" description="Acidic residues" evidence="1">
    <location>
        <begin position="369"/>
        <end position="383"/>
    </location>
</feature>
<name>A0A167PVE6_CALVF</name>
<feature type="region of interest" description="Disordered" evidence="1">
    <location>
        <begin position="238"/>
        <end position="274"/>
    </location>
</feature>
<dbReference type="AlphaFoldDB" id="A0A167PVE6"/>
<evidence type="ECO:0000313" key="3">
    <source>
        <dbReference type="Proteomes" id="UP000076738"/>
    </source>
</evidence>
<proteinExistence type="predicted"/>
<evidence type="ECO:0000256" key="1">
    <source>
        <dbReference type="SAM" id="MobiDB-lite"/>
    </source>
</evidence>
<evidence type="ECO:0000313" key="2">
    <source>
        <dbReference type="EMBL" id="KZO99156.1"/>
    </source>
</evidence>
<feature type="region of interest" description="Disordered" evidence="1">
    <location>
        <begin position="99"/>
        <end position="128"/>
    </location>
</feature>
<accession>A0A167PVE6</accession>
<feature type="region of interest" description="Disordered" evidence="1">
    <location>
        <begin position="144"/>
        <end position="202"/>
    </location>
</feature>
<dbReference type="EMBL" id="KV417273">
    <property type="protein sequence ID" value="KZO99156.1"/>
    <property type="molecule type" value="Genomic_DNA"/>
</dbReference>
<protein>
    <submittedName>
        <fullName evidence="2">Uncharacterized protein</fullName>
    </submittedName>
</protein>
<gene>
    <name evidence="2" type="ORF">CALVIDRAFT_561555</name>
</gene>
<keyword evidence="3" id="KW-1185">Reference proteome</keyword>
<sequence length="486" mass="52938">MAVQKRILNGNAYHVARFPKTLWPSAKFDVMTKAEIRAWALFGGLDLTQTRLSLETANQTIIDDIPGNAERIAQHPAQTTQQTEVVQFVMDTDIAPVSQEAAPTRARRSVKKTEKVRNTQLPETTEEARPIRPLRRSRGIAVAPTTLPEPAAPPSKTRSRTKPAVQAAVKPIEPDVPEEAKPALKRGRKTVAKEPQVEPVKTTRKRALPVEVEELELEAIAPEEPVRKTRARKTAAIVERGDIRQKPSKTAGRAKVTIAEESAPKRGRKTAAIAAPVEPVKATRKRALPVEVEELELEAIAPEEPVRKTRSRKTAAVVEHGEDGPSSKQTISASIADAEEPAPMRGRKPVTRAAPVQPVRATRKRPLPVDDEEPEVEAIAELEEPVRQTRSRKTTSVVERGDNRPSPAKKARSSKMATTDEPLGPSQAKPKAATRKGAVAATASAFDKENSPAPIRMTRSRATRSAAAPEPAALAVRATRSRAARK</sequence>
<reference evidence="2 3" key="1">
    <citation type="journal article" date="2016" name="Mol. Biol. Evol.">
        <title>Comparative Genomics of Early-Diverging Mushroom-Forming Fungi Provides Insights into the Origins of Lignocellulose Decay Capabilities.</title>
        <authorList>
            <person name="Nagy L.G."/>
            <person name="Riley R."/>
            <person name="Tritt A."/>
            <person name="Adam C."/>
            <person name="Daum C."/>
            <person name="Floudas D."/>
            <person name="Sun H."/>
            <person name="Yadav J.S."/>
            <person name="Pangilinan J."/>
            <person name="Larsson K.H."/>
            <person name="Matsuura K."/>
            <person name="Barry K."/>
            <person name="Labutti K."/>
            <person name="Kuo R."/>
            <person name="Ohm R.A."/>
            <person name="Bhattacharya S.S."/>
            <person name="Shirouzu T."/>
            <person name="Yoshinaga Y."/>
            <person name="Martin F.M."/>
            <person name="Grigoriev I.V."/>
            <person name="Hibbett D.S."/>
        </authorList>
    </citation>
    <scope>NUCLEOTIDE SEQUENCE [LARGE SCALE GENOMIC DNA]</scope>
    <source>
        <strain evidence="2 3">TUFC12733</strain>
    </source>
</reference>
<feature type="compositionally biased region" description="Low complexity" evidence="1">
    <location>
        <begin position="435"/>
        <end position="445"/>
    </location>
</feature>
<feature type="compositionally biased region" description="Low complexity" evidence="1">
    <location>
        <begin position="463"/>
        <end position="478"/>
    </location>
</feature>
<organism evidence="2 3">
    <name type="scientific">Calocera viscosa (strain TUFC12733)</name>
    <dbReference type="NCBI Taxonomy" id="1330018"/>
    <lineage>
        <taxon>Eukaryota</taxon>
        <taxon>Fungi</taxon>
        <taxon>Dikarya</taxon>
        <taxon>Basidiomycota</taxon>
        <taxon>Agaricomycotina</taxon>
        <taxon>Dacrymycetes</taxon>
        <taxon>Dacrymycetales</taxon>
        <taxon>Dacrymycetaceae</taxon>
        <taxon>Calocera</taxon>
    </lineage>
</organism>
<feature type="region of interest" description="Disordered" evidence="1">
    <location>
        <begin position="305"/>
        <end position="486"/>
    </location>
</feature>